<reference evidence="1 2" key="2">
    <citation type="submission" date="2018-03" db="EMBL/GenBank/DDBJ databases">
        <title>Draft genome of Pseudomonas putida strain KH-21-114.</title>
        <authorList>
            <person name="Yoshizawa S."/>
            <person name="Khan N.H."/>
            <person name="Nishimura M."/>
            <person name="Chiura H.X."/>
            <person name="Ogura Y."/>
            <person name="Hayashi T."/>
            <person name="Kogure K."/>
        </authorList>
    </citation>
    <scope>NUCLEOTIDE SEQUENCE [LARGE SCALE GENOMIC DNA]</scope>
    <source>
        <strain evidence="1 2">KH-21-114</strain>
    </source>
</reference>
<dbReference type="SUPFAM" id="SSF53756">
    <property type="entry name" value="UDP-Glycosyltransferase/glycogen phosphorylase"/>
    <property type="match status" value="1"/>
</dbReference>
<dbReference type="Pfam" id="PF13692">
    <property type="entry name" value="Glyco_trans_1_4"/>
    <property type="match status" value="1"/>
</dbReference>
<dbReference type="AlphaFoldDB" id="A0A2S3XAE1"/>
<keyword evidence="1" id="KW-0808">Transferase</keyword>
<protein>
    <submittedName>
        <fullName evidence="1">Glycosyl transferase</fullName>
    </submittedName>
</protein>
<evidence type="ECO:0000313" key="1">
    <source>
        <dbReference type="EMBL" id="POG12540.1"/>
    </source>
</evidence>
<organism evidence="1 2">
    <name type="scientific">Pseudomonas putida</name>
    <name type="common">Arthrobacter siderocapsulatus</name>
    <dbReference type="NCBI Taxonomy" id="303"/>
    <lineage>
        <taxon>Bacteria</taxon>
        <taxon>Pseudomonadati</taxon>
        <taxon>Pseudomonadota</taxon>
        <taxon>Gammaproteobacteria</taxon>
        <taxon>Pseudomonadales</taxon>
        <taxon>Pseudomonadaceae</taxon>
        <taxon>Pseudomonas</taxon>
    </lineage>
</organism>
<dbReference type="Gene3D" id="3.40.50.2000">
    <property type="entry name" value="Glycogen Phosphorylase B"/>
    <property type="match status" value="2"/>
</dbReference>
<dbReference type="GO" id="GO:0016757">
    <property type="term" value="F:glycosyltransferase activity"/>
    <property type="evidence" value="ECO:0007669"/>
    <property type="project" value="TreeGrafter"/>
</dbReference>
<dbReference type="OrthoDB" id="9792269at2"/>
<dbReference type="EMBL" id="MINH01000016">
    <property type="protein sequence ID" value="POG12540.1"/>
    <property type="molecule type" value="Genomic_DNA"/>
</dbReference>
<name>A0A2S3XAE1_PSEPU</name>
<evidence type="ECO:0000313" key="2">
    <source>
        <dbReference type="Proteomes" id="UP000237230"/>
    </source>
</evidence>
<proteinExistence type="predicted"/>
<comment type="caution">
    <text evidence="1">The sequence shown here is derived from an EMBL/GenBank/DDBJ whole genome shotgun (WGS) entry which is preliminary data.</text>
</comment>
<accession>A0A2S3XAE1</accession>
<dbReference type="InterPro" id="IPR050194">
    <property type="entry name" value="Glycosyltransferase_grp1"/>
</dbReference>
<dbReference type="RefSeq" id="WP_103445932.1">
    <property type="nucleotide sequence ID" value="NZ_MINH01000016.1"/>
</dbReference>
<dbReference type="PANTHER" id="PTHR45947">
    <property type="entry name" value="SULFOQUINOVOSYL TRANSFERASE SQD2"/>
    <property type="match status" value="1"/>
</dbReference>
<reference evidence="1 2" key="1">
    <citation type="submission" date="2016-08" db="EMBL/GenBank/DDBJ databases">
        <authorList>
            <person name="Seilhamer J.J."/>
        </authorList>
    </citation>
    <scope>NUCLEOTIDE SEQUENCE [LARGE SCALE GENOMIC DNA]</scope>
    <source>
        <strain evidence="1 2">KH-21-114</strain>
    </source>
</reference>
<dbReference type="Proteomes" id="UP000237230">
    <property type="component" value="Unassembled WGS sequence"/>
</dbReference>
<gene>
    <name evidence="1" type="ORF">BGP84_04445</name>
</gene>
<sequence length="363" mass="39788">MNIVNMMWAGGSPYMSIHKVHQQVLSQAGADARISNWLLLGGELCHGQGATRVWHMPQRALKGKHLWRLLRPWLRLRLRRALEAAGAEVILLDGVGVARLVLPVLQHIPEVRAKVLFHGMTRLTASDVQLLNQLPAERLSIAAVSRTLAQSLEQDIGRPVQTLRMAFDPQAFTRPLLSREQARKALALPDTGGPVLGAVGRLVESKGFEMLIESFAKATERQPGMRLAIVGDGPLCASLQARIDRLGLAGSVHLCGHHDDLQQLYRAFDWLLVPSRAEGLGLVVQEAVMADVPVVCSDLPVFREQLQASGCYLPVGDVEAWAREIARCDVPRALAMAARQRQTLAPEAAWQAFCDGSHSLLRG</sequence>
<dbReference type="PANTHER" id="PTHR45947:SF15">
    <property type="entry name" value="TEICHURONIC ACID BIOSYNTHESIS GLYCOSYLTRANSFERASE TUAC-RELATED"/>
    <property type="match status" value="1"/>
</dbReference>